<dbReference type="AlphaFoldDB" id="A0A940SGS0"/>
<feature type="transmembrane region" description="Helical" evidence="8">
    <location>
        <begin position="7"/>
        <end position="27"/>
    </location>
</feature>
<dbReference type="InterPro" id="IPR050291">
    <property type="entry name" value="CDF_Transporter"/>
</dbReference>
<dbReference type="Gene3D" id="3.30.70.1350">
    <property type="entry name" value="Cation efflux protein, cytoplasmic domain"/>
    <property type="match status" value="1"/>
</dbReference>
<keyword evidence="7 8" id="KW-0472">Membrane</keyword>
<dbReference type="RefSeq" id="WP_209404892.1">
    <property type="nucleotide sequence ID" value="NZ_JAGIYQ010000005.1"/>
</dbReference>
<protein>
    <submittedName>
        <fullName evidence="11">Cation transporter</fullName>
    </submittedName>
</protein>
<dbReference type="GO" id="GO:0005886">
    <property type="term" value="C:plasma membrane"/>
    <property type="evidence" value="ECO:0007669"/>
    <property type="project" value="UniProtKB-SubCell"/>
</dbReference>
<comment type="subcellular location">
    <subcellularLocation>
        <location evidence="1">Cell membrane</location>
        <topology evidence="1">Multi-pass membrane protein</topology>
    </subcellularLocation>
</comment>
<comment type="similarity">
    <text evidence="2">Belongs to the cation diffusion facilitator (CDF) transporter (TC 2.A.4) family.</text>
</comment>
<keyword evidence="6 8" id="KW-1133">Transmembrane helix</keyword>
<keyword evidence="12" id="KW-1185">Reference proteome</keyword>
<comment type="caution">
    <text evidence="11">The sequence shown here is derived from an EMBL/GenBank/DDBJ whole genome shotgun (WGS) entry which is preliminary data.</text>
</comment>
<evidence type="ECO:0000259" key="10">
    <source>
        <dbReference type="Pfam" id="PF16916"/>
    </source>
</evidence>
<feature type="domain" description="Cation efflux protein cytoplasmic" evidence="10">
    <location>
        <begin position="205"/>
        <end position="283"/>
    </location>
</feature>
<dbReference type="GO" id="GO:0006882">
    <property type="term" value="P:intracellular zinc ion homeostasis"/>
    <property type="evidence" value="ECO:0007669"/>
    <property type="project" value="TreeGrafter"/>
</dbReference>
<reference evidence="11" key="1">
    <citation type="submission" date="2021-04" db="EMBL/GenBank/DDBJ databases">
        <title>Genome seq and assembly of Bacillus sp.</title>
        <authorList>
            <person name="Chhetri G."/>
        </authorList>
    </citation>
    <scope>NUCLEOTIDE SEQUENCE</scope>
    <source>
        <strain evidence="11">RG28</strain>
    </source>
</reference>
<dbReference type="InterPro" id="IPR027470">
    <property type="entry name" value="Cation_efflux_CTD"/>
</dbReference>
<dbReference type="Proteomes" id="UP000682134">
    <property type="component" value="Unassembled WGS sequence"/>
</dbReference>
<dbReference type="GO" id="GO:0015341">
    <property type="term" value="F:zinc efflux antiporter activity"/>
    <property type="evidence" value="ECO:0007669"/>
    <property type="project" value="TreeGrafter"/>
</dbReference>
<dbReference type="GO" id="GO:0015093">
    <property type="term" value="F:ferrous iron transmembrane transporter activity"/>
    <property type="evidence" value="ECO:0007669"/>
    <property type="project" value="TreeGrafter"/>
</dbReference>
<feature type="transmembrane region" description="Helical" evidence="8">
    <location>
        <begin position="145"/>
        <end position="164"/>
    </location>
</feature>
<dbReference type="FunFam" id="1.20.1510.10:FF:000006">
    <property type="entry name" value="Divalent cation efflux transporter"/>
    <property type="match status" value="1"/>
</dbReference>
<dbReference type="InterPro" id="IPR027469">
    <property type="entry name" value="Cation_efflux_TMD_sf"/>
</dbReference>
<gene>
    <name evidence="11" type="ORF">J5Y03_09325</name>
</gene>
<keyword evidence="4" id="KW-1003">Cell membrane</keyword>
<dbReference type="NCBIfam" id="TIGR01297">
    <property type="entry name" value="CDF"/>
    <property type="match status" value="1"/>
</dbReference>
<feature type="transmembrane region" description="Helical" evidence="8">
    <location>
        <begin position="75"/>
        <end position="93"/>
    </location>
</feature>
<evidence type="ECO:0000313" key="12">
    <source>
        <dbReference type="Proteomes" id="UP000682134"/>
    </source>
</evidence>
<evidence type="ECO:0000256" key="1">
    <source>
        <dbReference type="ARBA" id="ARBA00004651"/>
    </source>
</evidence>
<dbReference type="Pfam" id="PF01545">
    <property type="entry name" value="Cation_efflux"/>
    <property type="match status" value="1"/>
</dbReference>
<keyword evidence="5 8" id="KW-0812">Transmembrane</keyword>
<organism evidence="11 12">
    <name type="scientific">Gottfriedia endophytica</name>
    <dbReference type="NCBI Taxonomy" id="2820819"/>
    <lineage>
        <taxon>Bacteria</taxon>
        <taxon>Bacillati</taxon>
        <taxon>Bacillota</taxon>
        <taxon>Bacilli</taxon>
        <taxon>Bacillales</taxon>
        <taxon>Bacillaceae</taxon>
        <taxon>Gottfriedia</taxon>
    </lineage>
</organism>
<proteinExistence type="inferred from homology"/>
<dbReference type="EMBL" id="JAGIYQ010000005">
    <property type="protein sequence ID" value="MBP0725387.1"/>
    <property type="molecule type" value="Genomic_DNA"/>
</dbReference>
<evidence type="ECO:0000256" key="8">
    <source>
        <dbReference type="SAM" id="Phobius"/>
    </source>
</evidence>
<dbReference type="SUPFAM" id="SSF161111">
    <property type="entry name" value="Cation efflux protein transmembrane domain-like"/>
    <property type="match status" value="1"/>
</dbReference>
<name>A0A940SGS0_9BACI</name>
<evidence type="ECO:0000256" key="2">
    <source>
        <dbReference type="ARBA" id="ARBA00008114"/>
    </source>
</evidence>
<feature type="domain" description="Cation efflux protein transmembrane" evidence="9">
    <location>
        <begin position="9"/>
        <end position="201"/>
    </location>
</feature>
<evidence type="ECO:0000256" key="4">
    <source>
        <dbReference type="ARBA" id="ARBA00022475"/>
    </source>
</evidence>
<dbReference type="SUPFAM" id="SSF160240">
    <property type="entry name" value="Cation efflux protein cytoplasmic domain-like"/>
    <property type="match status" value="1"/>
</dbReference>
<evidence type="ECO:0000313" key="11">
    <source>
        <dbReference type="EMBL" id="MBP0725387.1"/>
    </source>
</evidence>
<keyword evidence="3" id="KW-0813">Transport</keyword>
<dbReference type="InterPro" id="IPR058533">
    <property type="entry name" value="Cation_efflux_TM"/>
</dbReference>
<dbReference type="PANTHER" id="PTHR43840">
    <property type="entry name" value="MITOCHONDRIAL METAL TRANSPORTER 1-RELATED"/>
    <property type="match status" value="1"/>
</dbReference>
<dbReference type="FunFam" id="3.30.70.1350:FF:000002">
    <property type="entry name" value="Ferrous-iron efflux pump FieF"/>
    <property type="match status" value="1"/>
</dbReference>
<evidence type="ECO:0000256" key="3">
    <source>
        <dbReference type="ARBA" id="ARBA00022448"/>
    </source>
</evidence>
<sequence>MKASKTAALSVFSNSFIVILKLVIGIVTGSVAIISEAIHSSLDLMASMIAFFSVQIANRPADEKHAYGHGKVENISGTIETILIFVAGIWIIYECIQKILHPEPIQLPFLGIIIMLIGASLNFIVSRRVKRIAEETKSVAMQSNAFHLLTDVFTSLGVAISLALVTVTGWTILDPIIGIALAIYIMKEALEMWKVSFSPLLDERLSEEEEDKIRKIIESYRDQYIEYHDFRTRRSGAEEHVDFHLIVPSNISIGIAHRLCDKIEADIKKVLYKPQILIHIEPEDEQKGDVT</sequence>
<evidence type="ECO:0000256" key="5">
    <source>
        <dbReference type="ARBA" id="ARBA00022692"/>
    </source>
</evidence>
<dbReference type="GO" id="GO:0015086">
    <property type="term" value="F:cadmium ion transmembrane transporter activity"/>
    <property type="evidence" value="ECO:0007669"/>
    <property type="project" value="TreeGrafter"/>
</dbReference>
<dbReference type="PANTHER" id="PTHR43840:SF15">
    <property type="entry name" value="MITOCHONDRIAL METAL TRANSPORTER 1-RELATED"/>
    <property type="match status" value="1"/>
</dbReference>
<dbReference type="Pfam" id="PF16916">
    <property type="entry name" value="ZT_dimer"/>
    <property type="match status" value="1"/>
</dbReference>
<evidence type="ECO:0000256" key="7">
    <source>
        <dbReference type="ARBA" id="ARBA00023136"/>
    </source>
</evidence>
<feature type="transmembrane region" description="Helical" evidence="8">
    <location>
        <begin position="105"/>
        <end position="125"/>
    </location>
</feature>
<dbReference type="Gene3D" id="1.20.1510.10">
    <property type="entry name" value="Cation efflux protein transmembrane domain"/>
    <property type="match status" value="1"/>
</dbReference>
<dbReference type="InterPro" id="IPR002524">
    <property type="entry name" value="Cation_efflux"/>
</dbReference>
<evidence type="ECO:0000256" key="6">
    <source>
        <dbReference type="ARBA" id="ARBA00022989"/>
    </source>
</evidence>
<dbReference type="InterPro" id="IPR036837">
    <property type="entry name" value="Cation_efflux_CTD_sf"/>
</dbReference>
<evidence type="ECO:0000259" key="9">
    <source>
        <dbReference type="Pfam" id="PF01545"/>
    </source>
</evidence>
<accession>A0A940SGS0</accession>